<evidence type="ECO:0000313" key="10">
    <source>
        <dbReference type="EMBL" id="KDR12046.1"/>
    </source>
</evidence>
<dbReference type="PROSITE" id="PS01219">
    <property type="entry name" value="AMMONIUM_TRANSP"/>
    <property type="match status" value="1"/>
</dbReference>
<dbReference type="PANTHER" id="PTHR11730:SF6">
    <property type="entry name" value="AMMONIUM TRANSPORTER"/>
    <property type="match status" value="1"/>
</dbReference>
<dbReference type="InterPro" id="IPR029020">
    <property type="entry name" value="Ammonium/urea_transptr"/>
</dbReference>
<dbReference type="OMA" id="CGFAYLE"/>
<reference evidence="10 11" key="1">
    <citation type="journal article" date="2014" name="Nat. Commun.">
        <title>Molecular traces of alternative social organization in a termite genome.</title>
        <authorList>
            <person name="Terrapon N."/>
            <person name="Li C."/>
            <person name="Robertson H.M."/>
            <person name="Ji L."/>
            <person name="Meng X."/>
            <person name="Booth W."/>
            <person name="Chen Z."/>
            <person name="Childers C.P."/>
            <person name="Glastad K.M."/>
            <person name="Gokhale K."/>
            <person name="Gowin J."/>
            <person name="Gronenberg W."/>
            <person name="Hermansen R.A."/>
            <person name="Hu H."/>
            <person name="Hunt B.G."/>
            <person name="Huylmans A.K."/>
            <person name="Khalil S.M."/>
            <person name="Mitchell R.D."/>
            <person name="Munoz-Torres M.C."/>
            <person name="Mustard J.A."/>
            <person name="Pan H."/>
            <person name="Reese J.T."/>
            <person name="Scharf M.E."/>
            <person name="Sun F."/>
            <person name="Vogel H."/>
            <person name="Xiao J."/>
            <person name="Yang W."/>
            <person name="Yang Z."/>
            <person name="Yang Z."/>
            <person name="Zhou J."/>
            <person name="Zhu J."/>
            <person name="Brent C.S."/>
            <person name="Elsik C.G."/>
            <person name="Goodisman M.A."/>
            <person name="Liberles D.A."/>
            <person name="Roe R.M."/>
            <person name="Vargo E.L."/>
            <person name="Vilcinskas A."/>
            <person name="Wang J."/>
            <person name="Bornberg-Bauer E."/>
            <person name="Korb J."/>
            <person name="Zhang G."/>
            <person name="Liebig J."/>
        </authorList>
    </citation>
    <scope>NUCLEOTIDE SEQUENCE [LARGE SCALE GENOMIC DNA]</scope>
    <source>
        <tissue evidence="10">Whole organism</tissue>
    </source>
</reference>
<feature type="transmembrane region" description="Helical" evidence="8">
    <location>
        <begin position="99"/>
        <end position="117"/>
    </location>
</feature>
<dbReference type="EMBL" id="KK853050">
    <property type="protein sequence ID" value="KDR12046.1"/>
    <property type="molecule type" value="Genomic_DNA"/>
</dbReference>
<proteinExistence type="inferred from homology"/>
<dbReference type="Pfam" id="PF00909">
    <property type="entry name" value="Ammonium_transp"/>
    <property type="match status" value="1"/>
</dbReference>
<evidence type="ECO:0000256" key="8">
    <source>
        <dbReference type="RuleBase" id="RU362002"/>
    </source>
</evidence>
<dbReference type="GO" id="GO:0005886">
    <property type="term" value="C:plasma membrane"/>
    <property type="evidence" value="ECO:0007669"/>
    <property type="project" value="UniProtKB-SubCell"/>
</dbReference>
<dbReference type="GO" id="GO:0097272">
    <property type="term" value="P:ammonium homeostasis"/>
    <property type="evidence" value="ECO:0007669"/>
    <property type="project" value="TreeGrafter"/>
</dbReference>
<dbReference type="InterPro" id="IPR024041">
    <property type="entry name" value="NH4_transpt_AmtB-like_dom"/>
</dbReference>
<keyword evidence="5 8" id="KW-1133">Transmembrane helix</keyword>
<gene>
    <name evidence="10" type="ORF">L798_13579</name>
</gene>
<protein>
    <recommendedName>
        <fullName evidence="8">Ammonium transporter</fullName>
    </recommendedName>
</protein>
<feature type="transmembrane region" description="Helical" evidence="8">
    <location>
        <begin position="20"/>
        <end position="42"/>
    </location>
</feature>
<dbReference type="Gene3D" id="1.10.3430.10">
    <property type="entry name" value="Ammonium transporter AmtB like domains"/>
    <property type="match status" value="1"/>
</dbReference>
<feature type="transmembrane region" description="Helical" evidence="8">
    <location>
        <begin position="270"/>
        <end position="289"/>
    </location>
</feature>
<feature type="domain" description="Ammonium transporter AmtB-like" evidence="9">
    <location>
        <begin position="18"/>
        <end position="420"/>
    </location>
</feature>
<dbReference type="GO" id="GO:0008519">
    <property type="term" value="F:ammonium channel activity"/>
    <property type="evidence" value="ECO:0007669"/>
    <property type="project" value="InterPro"/>
</dbReference>
<evidence type="ECO:0000256" key="1">
    <source>
        <dbReference type="ARBA" id="ARBA00004141"/>
    </source>
</evidence>
<keyword evidence="7 8" id="KW-0924">Ammonia transport</keyword>
<sequence>MATNSTDLDELKKNVDNVFIMTNAIIVCLMQSGFACLEAGAVRSKNTTNIIMKNIMDIFISCISYWLVGYALAYGEGNSILGYTYWAGIGLPANKMSHWFFQFIFAATAATIVSGAVAERCNFIAYIVYSIGISGIVYPPISRWVWTEVGWLNRLGYVDFSGCGPVHLLGGVCSFFGALFLGPRLGRFESQDGNSEKEEIVGHSVPLVGLGTMILITGFLSFNGGSLGSMTNPGDGDIIARVITNTVLGGTGGAITILIASKMGFCGPPVWNFSLTVNAALIGMVSVCAGVNNMAMWASFVCGVTAGPIYVLIRSIMIRCRVDDPLDAVAVHFGGGLWGLIAASLFDNNGLVFGAVSESSLSTMFQILWHRIIGAAAIIVWGGFASCVMFGTLKYLGKLRVSEEDERRGLDLAMHNEPGYHPSGWKTFPPVAPWQTSLLSTTDVTHRGRKHQKNNAHNLRSTNFVNEAFVDTENGDRAVEETSKM</sequence>
<dbReference type="SUPFAM" id="SSF111352">
    <property type="entry name" value="Ammonium transporter"/>
    <property type="match status" value="1"/>
</dbReference>
<dbReference type="Proteomes" id="UP000027135">
    <property type="component" value="Unassembled WGS sequence"/>
</dbReference>
<evidence type="ECO:0000313" key="11">
    <source>
        <dbReference type="Proteomes" id="UP000027135"/>
    </source>
</evidence>
<feature type="transmembrane region" description="Helical" evidence="8">
    <location>
        <begin position="166"/>
        <end position="186"/>
    </location>
</feature>
<evidence type="ECO:0000259" key="9">
    <source>
        <dbReference type="Pfam" id="PF00909"/>
    </source>
</evidence>
<evidence type="ECO:0000256" key="2">
    <source>
        <dbReference type="ARBA" id="ARBA00005887"/>
    </source>
</evidence>
<feature type="transmembrane region" description="Helical" evidence="8">
    <location>
        <begin position="325"/>
        <end position="346"/>
    </location>
</feature>
<evidence type="ECO:0000256" key="7">
    <source>
        <dbReference type="ARBA" id="ARBA00023177"/>
    </source>
</evidence>
<evidence type="ECO:0000256" key="3">
    <source>
        <dbReference type="ARBA" id="ARBA00022448"/>
    </source>
</evidence>
<feature type="transmembrane region" description="Helical" evidence="8">
    <location>
        <begin position="295"/>
        <end position="313"/>
    </location>
</feature>
<dbReference type="NCBIfam" id="TIGR00836">
    <property type="entry name" value="amt"/>
    <property type="match status" value="1"/>
</dbReference>
<keyword evidence="6 8" id="KW-0472">Membrane</keyword>
<dbReference type="FunFam" id="1.10.3430.10:FF:000010">
    <property type="entry name" value="Ammonium transporter"/>
    <property type="match status" value="1"/>
</dbReference>
<keyword evidence="4 8" id="KW-0812">Transmembrane</keyword>
<dbReference type="eggNOG" id="KOG0682">
    <property type="taxonomic scope" value="Eukaryota"/>
</dbReference>
<comment type="similarity">
    <text evidence="2 8">Belongs to the ammonia transporter channel (TC 1.A.11.2) family.</text>
</comment>
<comment type="subcellular location">
    <subcellularLocation>
        <location evidence="8">Cell membrane</location>
        <topology evidence="8">Multi-pass membrane protein</topology>
    </subcellularLocation>
    <subcellularLocation>
        <location evidence="1">Membrane</location>
        <topology evidence="1">Multi-pass membrane protein</topology>
    </subcellularLocation>
</comment>
<feature type="transmembrane region" description="Helical" evidence="8">
    <location>
        <begin position="238"/>
        <end position="258"/>
    </location>
</feature>
<name>A0A067QRC8_ZOONE</name>
<keyword evidence="11" id="KW-1185">Reference proteome</keyword>
<organism evidence="10 11">
    <name type="scientific">Zootermopsis nevadensis</name>
    <name type="common">Dampwood termite</name>
    <dbReference type="NCBI Taxonomy" id="136037"/>
    <lineage>
        <taxon>Eukaryota</taxon>
        <taxon>Metazoa</taxon>
        <taxon>Ecdysozoa</taxon>
        <taxon>Arthropoda</taxon>
        <taxon>Hexapoda</taxon>
        <taxon>Insecta</taxon>
        <taxon>Pterygota</taxon>
        <taxon>Neoptera</taxon>
        <taxon>Polyneoptera</taxon>
        <taxon>Dictyoptera</taxon>
        <taxon>Blattodea</taxon>
        <taxon>Blattoidea</taxon>
        <taxon>Termitoidae</taxon>
        <taxon>Termopsidae</taxon>
        <taxon>Zootermopsis</taxon>
    </lineage>
</organism>
<evidence type="ECO:0000256" key="6">
    <source>
        <dbReference type="ARBA" id="ARBA00023136"/>
    </source>
</evidence>
<dbReference type="InParanoid" id="A0A067QRC8"/>
<feature type="transmembrane region" description="Helical" evidence="8">
    <location>
        <begin position="124"/>
        <end position="146"/>
    </location>
</feature>
<evidence type="ECO:0000256" key="4">
    <source>
        <dbReference type="ARBA" id="ARBA00022692"/>
    </source>
</evidence>
<keyword evidence="3 8" id="KW-0813">Transport</keyword>
<dbReference type="InterPro" id="IPR001905">
    <property type="entry name" value="Ammonium_transpt"/>
</dbReference>
<dbReference type="STRING" id="136037.A0A067QRC8"/>
<accession>A0A067QRC8</accession>
<feature type="transmembrane region" description="Helical" evidence="8">
    <location>
        <begin position="366"/>
        <end position="390"/>
    </location>
</feature>
<dbReference type="AlphaFoldDB" id="A0A067QRC8"/>
<evidence type="ECO:0000256" key="5">
    <source>
        <dbReference type="ARBA" id="ARBA00022989"/>
    </source>
</evidence>
<feature type="transmembrane region" description="Helical" evidence="8">
    <location>
        <begin position="207"/>
        <end position="226"/>
    </location>
</feature>
<dbReference type="PANTHER" id="PTHR11730">
    <property type="entry name" value="AMMONIUM TRANSPORTER"/>
    <property type="match status" value="1"/>
</dbReference>
<dbReference type="InterPro" id="IPR018047">
    <property type="entry name" value="Ammonium_transpt_CS"/>
</dbReference>